<feature type="region of interest" description="Disordered" evidence="1">
    <location>
        <begin position="1"/>
        <end position="52"/>
    </location>
</feature>
<keyword evidence="3" id="KW-1185">Reference proteome</keyword>
<evidence type="ECO:0000313" key="3">
    <source>
        <dbReference type="Proteomes" id="UP000220246"/>
    </source>
</evidence>
<evidence type="ECO:0000256" key="1">
    <source>
        <dbReference type="SAM" id="MobiDB-lite"/>
    </source>
</evidence>
<dbReference type="RefSeq" id="WP_066536158.1">
    <property type="nucleotide sequence ID" value="NZ_PDEA01000001.1"/>
</dbReference>
<feature type="region of interest" description="Disordered" evidence="1">
    <location>
        <begin position="95"/>
        <end position="119"/>
    </location>
</feature>
<dbReference type="GeneID" id="80801070"/>
<dbReference type="STRING" id="1219032.GCA_001515545_01569"/>
<evidence type="ECO:0000313" key="2">
    <source>
        <dbReference type="EMBL" id="PEH91020.1"/>
    </source>
</evidence>
<dbReference type="OrthoDB" id="8797292at2"/>
<accession>A0A2A7V0D4</accession>
<reference evidence="3" key="1">
    <citation type="submission" date="2017-09" db="EMBL/GenBank/DDBJ databases">
        <title>FDA dAtabase for Regulatory Grade micrObial Sequences (FDA-ARGOS): Supporting development and validation of Infectious Disease Dx tests.</title>
        <authorList>
            <person name="Minogue T."/>
            <person name="Wolcott M."/>
            <person name="Wasieloski L."/>
            <person name="Aguilar W."/>
            <person name="Moore D."/>
            <person name="Tallon L."/>
            <person name="Sadzewicz L."/>
            <person name="Ott S."/>
            <person name="Zhao X."/>
            <person name="Nagaraj S."/>
            <person name="Vavikolanu K."/>
            <person name="Aluvathingal J."/>
            <person name="Nadendla S."/>
            <person name="Sichtig H."/>
        </authorList>
    </citation>
    <scope>NUCLEOTIDE SEQUENCE [LARGE SCALE GENOMIC DNA]</scope>
    <source>
        <strain evidence="3">FDAARGOS_394</strain>
    </source>
</reference>
<evidence type="ECO:0008006" key="4">
    <source>
        <dbReference type="Google" id="ProtNLM"/>
    </source>
</evidence>
<dbReference type="Proteomes" id="UP000220246">
    <property type="component" value="Unassembled WGS sequence"/>
</dbReference>
<proteinExistence type="predicted"/>
<organism evidence="2 3">
    <name type="scientific">Comamonas terrigena</name>
    <dbReference type="NCBI Taxonomy" id="32013"/>
    <lineage>
        <taxon>Bacteria</taxon>
        <taxon>Pseudomonadati</taxon>
        <taxon>Pseudomonadota</taxon>
        <taxon>Betaproteobacteria</taxon>
        <taxon>Burkholderiales</taxon>
        <taxon>Comamonadaceae</taxon>
        <taxon>Comamonas</taxon>
    </lineage>
</organism>
<name>A0A2A7V0D4_COMTR</name>
<protein>
    <recommendedName>
        <fullName evidence="4">Bacteriocin</fullName>
    </recommendedName>
</protein>
<comment type="caution">
    <text evidence="2">The sequence shown here is derived from an EMBL/GenBank/DDBJ whole genome shotgun (WGS) entry which is preliminary data.</text>
</comment>
<feature type="compositionally biased region" description="Basic and acidic residues" evidence="1">
    <location>
        <begin position="1"/>
        <end position="20"/>
    </location>
</feature>
<dbReference type="EMBL" id="PDEA01000001">
    <property type="protein sequence ID" value="PEH91020.1"/>
    <property type="molecule type" value="Genomic_DNA"/>
</dbReference>
<dbReference type="AlphaFoldDB" id="A0A2A7V0D4"/>
<sequence>MNTNKADHFAHTPTDPDLREQAQPGHGVPSQDPEDAAQVGLTPEEAARETKSSWVGGGVIAGVAAGAATGAAVGGPVGVVVGSAVGAVAGALGGSAAGAAVKPDQAQADADSETRQGPK</sequence>
<gene>
    <name evidence="2" type="ORF">CRM82_10675</name>
</gene>